<dbReference type="Pfam" id="PF06985">
    <property type="entry name" value="HET"/>
    <property type="match status" value="1"/>
</dbReference>
<accession>A0A9P7UJR2</accession>
<protein>
    <submittedName>
        <fullName evidence="2">HET-domain-containing protein</fullName>
    </submittedName>
</protein>
<dbReference type="AlphaFoldDB" id="A0A9P7UJR2"/>
<dbReference type="Proteomes" id="UP000699042">
    <property type="component" value="Unassembled WGS sequence"/>
</dbReference>
<dbReference type="PANTHER" id="PTHR33112">
    <property type="entry name" value="DOMAIN PROTEIN, PUTATIVE-RELATED"/>
    <property type="match status" value="1"/>
</dbReference>
<proteinExistence type="predicted"/>
<evidence type="ECO:0000313" key="2">
    <source>
        <dbReference type="EMBL" id="KAG7059292.1"/>
    </source>
</evidence>
<reference evidence="2" key="1">
    <citation type="submission" date="2021-05" db="EMBL/GenBank/DDBJ databases">
        <title>Comparative genomics of three Colletotrichum scovillei strains and genetic complementation revealed genes involved fungal growth and virulence on chili pepper.</title>
        <authorList>
            <person name="Hsieh D.-K."/>
            <person name="Chuang S.-C."/>
            <person name="Chen C.-Y."/>
            <person name="Chao Y.-T."/>
            <person name="Lu M.-Y.J."/>
            <person name="Lee M.-H."/>
            <person name="Shih M.-C."/>
        </authorList>
    </citation>
    <scope>NUCLEOTIDE SEQUENCE</scope>
    <source>
        <strain evidence="2">Coll-153</strain>
    </source>
</reference>
<keyword evidence="3" id="KW-1185">Reference proteome</keyword>
<sequence length="100" mass="11147">MIGDAVHAARTLGLDHLWIDRRCIVQDSLEDWAHEAAIMCAVYSGATFTLSTNGSNSDNQDLFRSNQNLSALDYKTYYDPGGDNMVYIKRLSHAPLRLVA</sequence>
<evidence type="ECO:0000259" key="1">
    <source>
        <dbReference type="Pfam" id="PF06985"/>
    </source>
</evidence>
<name>A0A9P7UJR2_9PEZI</name>
<organism evidence="2 3">
    <name type="scientific">Colletotrichum scovillei</name>
    <dbReference type="NCBI Taxonomy" id="1209932"/>
    <lineage>
        <taxon>Eukaryota</taxon>
        <taxon>Fungi</taxon>
        <taxon>Dikarya</taxon>
        <taxon>Ascomycota</taxon>
        <taxon>Pezizomycotina</taxon>
        <taxon>Sordariomycetes</taxon>
        <taxon>Hypocreomycetidae</taxon>
        <taxon>Glomerellales</taxon>
        <taxon>Glomerellaceae</taxon>
        <taxon>Colletotrichum</taxon>
        <taxon>Colletotrichum acutatum species complex</taxon>
    </lineage>
</organism>
<dbReference type="InterPro" id="IPR010730">
    <property type="entry name" value="HET"/>
</dbReference>
<gene>
    <name evidence="2" type="ORF">JMJ77_006658</name>
</gene>
<comment type="caution">
    <text evidence="2">The sequence shown here is derived from an EMBL/GenBank/DDBJ whole genome shotgun (WGS) entry which is preliminary data.</text>
</comment>
<dbReference type="EMBL" id="JAESDN010000001">
    <property type="protein sequence ID" value="KAG7059292.1"/>
    <property type="molecule type" value="Genomic_DNA"/>
</dbReference>
<evidence type="ECO:0000313" key="3">
    <source>
        <dbReference type="Proteomes" id="UP000699042"/>
    </source>
</evidence>
<feature type="domain" description="Heterokaryon incompatibility" evidence="1">
    <location>
        <begin position="3"/>
        <end position="66"/>
    </location>
</feature>
<dbReference type="PANTHER" id="PTHR33112:SF16">
    <property type="entry name" value="HETEROKARYON INCOMPATIBILITY DOMAIN-CONTAINING PROTEIN"/>
    <property type="match status" value="1"/>
</dbReference>